<keyword evidence="1" id="KW-0805">Transcription regulation</keyword>
<gene>
    <name evidence="5" type="ORF">RMCB_2436</name>
</gene>
<dbReference type="PROSITE" id="PS50932">
    <property type="entry name" value="HTH_LACI_2"/>
    <property type="match status" value="1"/>
</dbReference>
<dbReference type="PANTHER" id="PTHR30146">
    <property type="entry name" value="LACI-RELATED TRANSCRIPTIONAL REPRESSOR"/>
    <property type="match status" value="1"/>
</dbReference>
<dbReference type="InterPro" id="IPR028082">
    <property type="entry name" value="Peripla_BP_I"/>
</dbReference>
<organism evidence="5 6">
    <name type="scientific">Mycolicibacterium brisbanense</name>
    <dbReference type="NCBI Taxonomy" id="146020"/>
    <lineage>
        <taxon>Bacteria</taxon>
        <taxon>Bacillati</taxon>
        <taxon>Actinomycetota</taxon>
        <taxon>Actinomycetes</taxon>
        <taxon>Mycobacteriales</taxon>
        <taxon>Mycobacteriaceae</taxon>
        <taxon>Mycolicibacterium</taxon>
    </lineage>
</organism>
<reference evidence="6" key="2">
    <citation type="submission" date="2016-02" db="EMBL/GenBank/DDBJ databases">
        <title>Draft genome sequence of five rapidly growing Mycobacterium species.</title>
        <authorList>
            <person name="Katahira K."/>
            <person name="Gotou Y."/>
            <person name="Iida K."/>
            <person name="Ogura Y."/>
            <person name="Hayashi T."/>
        </authorList>
    </citation>
    <scope>NUCLEOTIDE SEQUENCE [LARGE SCALE GENOMIC DNA]</scope>
    <source>
        <strain evidence="6">JCM15654</strain>
    </source>
</reference>
<evidence type="ECO:0000313" key="6">
    <source>
        <dbReference type="Proteomes" id="UP000069620"/>
    </source>
</evidence>
<dbReference type="CDD" id="cd01392">
    <property type="entry name" value="HTH_LacI"/>
    <property type="match status" value="1"/>
</dbReference>
<name>A0A117I5G6_9MYCO</name>
<evidence type="ECO:0000256" key="1">
    <source>
        <dbReference type="ARBA" id="ARBA00023015"/>
    </source>
</evidence>
<dbReference type="InterPro" id="IPR001761">
    <property type="entry name" value="Peripla_BP/Lac1_sug-bd_dom"/>
</dbReference>
<evidence type="ECO:0000256" key="2">
    <source>
        <dbReference type="ARBA" id="ARBA00023125"/>
    </source>
</evidence>
<sequence>MMDNSGVTLQDVADRAGLSLATASRVLNGSSRTVGAAAAEKIRRAAADLGYVSNGPAQALARSTTSVVGLVVHEVDDPYFAAIARGAMTVAARHGLLTTLANTFNDPDREIEYVKRLQAQRVRGLLLAGSGVITEGYTEALAAVLAGFARGGGRIALVSDHNLPYPGVLPANKNGGAQVARHLHDLGHRKVGIISGPSFLSSVSDRLSGFTGAWESLGLDASQIPVVGGDFTRSGGFAATLALFERDPAITAIFALNDLMAAGALAALADPLGYRVPAEVSVVGFDDLWIAADLRTPLTTVRLPLEDMGAQAMDLLLSAESMGADKPRNIHVPVDLVVRSSTAPARIAGPLA</sequence>
<evidence type="ECO:0000313" key="5">
    <source>
        <dbReference type="EMBL" id="GAS88340.1"/>
    </source>
</evidence>
<dbReference type="AlphaFoldDB" id="A0A117I5G6"/>
<dbReference type="SMART" id="SM00354">
    <property type="entry name" value="HTH_LACI"/>
    <property type="match status" value="1"/>
</dbReference>
<dbReference type="STRING" id="146020.RMCB_2436"/>
<dbReference type="CDD" id="cd06267">
    <property type="entry name" value="PBP1_LacI_sugar_binding-like"/>
    <property type="match status" value="1"/>
</dbReference>
<dbReference type="Pfam" id="PF00356">
    <property type="entry name" value="LacI"/>
    <property type="match status" value="1"/>
</dbReference>
<dbReference type="GO" id="GO:0000976">
    <property type="term" value="F:transcription cis-regulatory region binding"/>
    <property type="evidence" value="ECO:0007669"/>
    <property type="project" value="TreeGrafter"/>
</dbReference>
<feature type="domain" description="HTH lacI-type" evidence="4">
    <location>
        <begin position="7"/>
        <end position="62"/>
    </location>
</feature>
<dbReference type="InterPro" id="IPR000843">
    <property type="entry name" value="HTH_LacI"/>
</dbReference>
<dbReference type="Pfam" id="PF00532">
    <property type="entry name" value="Peripla_BP_1"/>
    <property type="match status" value="1"/>
</dbReference>
<dbReference type="SUPFAM" id="SSF47413">
    <property type="entry name" value="lambda repressor-like DNA-binding domains"/>
    <property type="match status" value="1"/>
</dbReference>
<proteinExistence type="predicted"/>
<evidence type="ECO:0000259" key="4">
    <source>
        <dbReference type="PROSITE" id="PS50932"/>
    </source>
</evidence>
<dbReference type="Gene3D" id="3.40.50.2300">
    <property type="match status" value="2"/>
</dbReference>
<reference evidence="6" key="1">
    <citation type="journal article" date="2016" name="Genome Announc.">
        <title>Draft Genome Sequences of Five Rapidly Growing Mycobacterium Species, M. thermoresistibile, M. fortuitum subsp. acetamidolyticum, M. canariasense, M. brisbanense, and M. novocastrense.</title>
        <authorList>
            <person name="Katahira K."/>
            <person name="Ogura Y."/>
            <person name="Gotoh Y."/>
            <person name="Hayashi T."/>
        </authorList>
    </citation>
    <scope>NUCLEOTIDE SEQUENCE [LARGE SCALE GENOMIC DNA]</scope>
    <source>
        <strain evidence="6">JCM15654</strain>
    </source>
</reference>
<keyword evidence="2" id="KW-0238">DNA-binding</keyword>
<keyword evidence="3" id="KW-0804">Transcription</keyword>
<evidence type="ECO:0000256" key="3">
    <source>
        <dbReference type="ARBA" id="ARBA00023163"/>
    </source>
</evidence>
<dbReference type="InterPro" id="IPR010982">
    <property type="entry name" value="Lambda_DNA-bd_dom_sf"/>
</dbReference>
<dbReference type="SUPFAM" id="SSF53822">
    <property type="entry name" value="Periplasmic binding protein-like I"/>
    <property type="match status" value="1"/>
</dbReference>
<comment type="caution">
    <text evidence="5">The sequence shown here is derived from an EMBL/GenBank/DDBJ whole genome shotgun (WGS) entry which is preliminary data.</text>
</comment>
<protein>
    <submittedName>
        <fullName evidence="5">Bacterial regulatorys, lacI family protein</fullName>
    </submittedName>
</protein>
<dbReference type="PANTHER" id="PTHR30146:SF153">
    <property type="entry name" value="LACTOSE OPERON REPRESSOR"/>
    <property type="match status" value="1"/>
</dbReference>
<dbReference type="Gene3D" id="1.10.260.40">
    <property type="entry name" value="lambda repressor-like DNA-binding domains"/>
    <property type="match status" value="1"/>
</dbReference>
<dbReference type="EMBL" id="BCSX01000022">
    <property type="protein sequence ID" value="GAS88340.1"/>
    <property type="molecule type" value="Genomic_DNA"/>
</dbReference>
<dbReference type="Proteomes" id="UP000069620">
    <property type="component" value="Unassembled WGS sequence"/>
</dbReference>
<accession>A0A117I5G6</accession>
<keyword evidence="6" id="KW-1185">Reference proteome</keyword>
<dbReference type="GO" id="GO:0003700">
    <property type="term" value="F:DNA-binding transcription factor activity"/>
    <property type="evidence" value="ECO:0007669"/>
    <property type="project" value="TreeGrafter"/>
</dbReference>